<evidence type="ECO:0000313" key="3">
    <source>
        <dbReference type="Proteomes" id="UP000274762"/>
    </source>
</evidence>
<dbReference type="AlphaFoldDB" id="A0A495IUX6"/>
<feature type="transmembrane region" description="Helical" evidence="1">
    <location>
        <begin position="60"/>
        <end position="80"/>
    </location>
</feature>
<feature type="transmembrane region" description="Helical" evidence="1">
    <location>
        <begin position="146"/>
        <end position="164"/>
    </location>
</feature>
<feature type="transmembrane region" description="Helical" evidence="1">
    <location>
        <begin position="87"/>
        <end position="109"/>
    </location>
</feature>
<protein>
    <submittedName>
        <fullName evidence="2">Uncharacterized protein</fullName>
    </submittedName>
</protein>
<name>A0A495IUX6_WILMA</name>
<keyword evidence="1" id="KW-0472">Membrane</keyword>
<dbReference type="EMBL" id="RBKV01000002">
    <property type="protein sequence ID" value="RKR79788.1"/>
    <property type="molecule type" value="Genomic_DNA"/>
</dbReference>
<organism evidence="2 3">
    <name type="scientific">Williamsia marianensis</name>
    <dbReference type="NCBI Taxonomy" id="85044"/>
    <lineage>
        <taxon>Bacteria</taxon>
        <taxon>Bacillati</taxon>
        <taxon>Actinomycetota</taxon>
        <taxon>Actinomycetes</taxon>
        <taxon>Mycobacteriales</taxon>
        <taxon>Nocardiaceae</taxon>
        <taxon>Williamsia</taxon>
    </lineage>
</organism>
<dbReference type="Proteomes" id="UP000274762">
    <property type="component" value="Unassembled WGS sequence"/>
</dbReference>
<keyword evidence="1" id="KW-0812">Transmembrane</keyword>
<feature type="transmembrane region" description="Helical" evidence="1">
    <location>
        <begin position="115"/>
        <end position="134"/>
    </location>
</feature>
<sequence length="189" mass="18994">MDLGSPLALAGTRIDMIDPRVAGSDATVDSTRYEHRPAGEVSSSGSTRIVVRPLGTPLPLGFLGLCVATFAFAGLQLGWVPAQQGSVIAWAVLGLTVPAQLLAAVFGFLARDSVAGTGMGVLAGTWAAVTVVTLQSPPGADSDGLGLVLLASAAALLVPAIAALSKPVAVDTDPAPRRMGTPIATCTPR</sequence>
<keyword evidence="1" id="KW-1133">Transmembrane helix</keyword>
<accession>A0A495IUX6</accession>
<gene>
    <name evidence="2" type="ORF">DFJ75_4926</name>
</gene>
<evidence type="ECO:0000313" key="2">
    <source>
        <dbReference type="EMBL" id="RKR79788.1"/>
    </source>
</evidence>
<reference evidence="2 3" key="1">
    <citation type="submission" date="2018-10" db="EMBL/GenBank/DDBJ databases">
        <title>Sequencing the genomes of 1000 actinobacteria strains.</title>
        <authorList>
            <person name="Klenk H.-P."/>
        </authorList>
    </citation>
    <scope>NUCLEOTIDE SEQUENCE [LARGE SCALE GENOMIC DNA]</scope>
    <source>
        <strain evidence="2 3">DSM 44343</strain>
    </source>
</reference>
<evidence type="ECO:0000256" key="1">
    <source>
        <dbReference type="SAM" id="Phobius"/>
    </source>
</evidence>
<comment type="caution">
    <text evidence="2">The sequence shown here is derived from an EMBL/GenBank/DDBJ whole genome shotgun (WGS) entry which is preliminary data.</text>
</comment>
<proteinExistence type="predicted"/>